<dbReference type="PROSITE" id="PS51318">
    <property type="entry name" value="TAT"/>
    <property type="match status" value="1"/>
</dbReference>
<accession>A0A1Y6DBB5</accession>
<name>A0A1Y6DBB5_9GAMM</name>
<dbReference type="GO" id="GO:0004065">
    <property type="term" value="F:arylsulfatase activity"/>
    <property type="evidence" value="ECO:0007669"/>
    <property type="project" value="TreeGrafter"/>
</dbReference>
<evidence type="ECO:0000259" key="2">
    <source>
        <dbReference type="Pfam" id="PF00884"/>
    </source>
</evidence>
<keyword evidence="4" id="KW-1185">Reference proteome</keyword>
<organism evidence="3 4">
    <name type="scientific">Methylomagnum ishizawai</name>
    <dbReference type="NCBI Taxonomy" id="1760988"/>
    <lineage>
        <taxon>Bacteria</taxon>
        <taxon>Pseudomonadati</taxon>
        <taxon>Pseudomonadota</taxon>
        <taxon>Gammaproteobacteria</taxon>
        <taxon>Methylococcales</taxon>
        <taxon>Methylococcaceae</taxon>
        <taxon>Methylomagnum</taxon>
    </lineage>
</organism>
<feature type="region of interest" description="Disordered" evidence="1">
    <location>
        <begin position="210"/>
        <end position="230"/>
    </location>
</feature>
<proteinExistence type="predicted"/>
<dbReference type="Pfam" id="PF00884">
    <property type="entry name" value="Sulfatase"/>
    <property type="match status" value="1"/>
</dbReference>
<dbReference type="RefSeq" id="WP_085216589.1">
    <property type="nucleotide sequence ID" value="NZ_FXAM01000003.1"/>
</dbReference>
<dbReference type="Proteomes" id="UP000192923">
    <property type="component" value="Unassembled WGS sequence"/>
</dbReference>
<dbReference type="Gene3D" id="3.40.720.10">
    <property type="entry name" value="Alkaline Phosphatase, subunit A"/>
    <property type="match status" value="2"/>
</dbReference>
<protein>
    <submittedName>
        <fullName evidence="3">Choline-sulfatase</fullName>
    </submittedName>
</protein>
<dbReference type="SUPFAM" id="SSF53649">
    <property type="entry name" value="Alkaline phosphatase-like"/>
    <property type="match status" value="1"/>
</dbReference>
<dbReference type="EMBL" id="FXAM01000003">
    <property type="protein sequence ID" value="SMF97562.1"/>
    <property type="molecule type" value="Genomic_DNA"/>
</dbReference>
<evidence type="ECO:0000256" key="1">
    <source>
        <dbReference type="SAM" id="MobiDB-lite"/>
    </source>
</evidence>
<dbReference type="GO" id="GO:0015024">
    <property type="term" value="F:glucuronate-2-sulfatase activity"/>
    <property type="evidence" value="ECO:0007669"/>
    <property type="project" value="TreeGrafter"/>
</dbReference>
<dbReference type="CDD" id="cd16035">
    <property type="entry name" value="sulfatase_like"/>
    <property type="match status" value="1"/>
</dbReference>
<feature type="domain" description="Sulfatase N-terminal" evidence="2">
    <location>
        <begin position="47"/>
        <end position="433"/>
    </location>
</feature>
<dbReference type="OrthoDB" id="9803751at2"/>
<dbReference type="InterPro" id="IPR017850">
    <property type="entry name" value="Alkaline_phosphatase_core_sf"/>
</dbReference>
<evidence type="ECO:0000313" key="4">
    <source>
        <dbReference type="Proteomes" id="UP000192923"/>
    </source>
</evidence>
<dbReference type="PANTHER" id="PTHR46615:SF1">
    <property type="entry name" value="ARYLSULFATASE K"/>
    <property type="match status" value="1"/>
</dbReference>
<reference evidence="3 4" key="1">
    <citation type="submission" date="2016-12" db="EMBL/GenBank/DDBJ databases">
        <authorList>
            <person name="Song W.-J."/>
            <person name="Kurnit D.M."/>
        </authorList>
    </citation>
    <scope>NUCLEOTIDE SEQUENCE [LARGE SCALE GENOMIC DNA]</scope>
    <source>
        <strain evidence="3 4">175</strain>
    </source>
</reference>
<gene>
    <name evidence="3" type="ORF">SAMN02949497_0132</name>
</gene>
<evidence type="ECO:0000313" key="3">
    <source>
        <dbReference type="EMBL" id="SMF97562.1"/>
    </source>
</evidence>
<dbReference type="PANTHER" id="PTHR46615">
    <property type="entry name" value="ARYLSULFATASE K"/>
    <property type="match status" value="1"/>
</dbReference>
<dbReference type="InterPro" id="IPR000917">
    <property type="entry name" value="Sulfatase_N"/>
</dbReference>
<dbReference type="InterPro" id="IPR051849">
    <property type="entry name" value="GAG-degrading_sulfatase"/>
</dbReference>
<dbReference type="AlphaFoldDB" id="A0A1Y6DBB5"/>
<dbReference type="STRING" id="1760988.SAMN02949497_0132"/>
<dbReference type="InterPro" id="IPR006311">
    <property type="entry name" value="TAT_signal"/>
</dbReference>
<sequence length="631" mass="69947">MTDDTLSTQRRQFLKSGVAAAGLAGLGRLNTGEAQAAQNTPSLAGKPNILILMVDEQRYPTPYESQDLQDFRKTYLKTQEALRQTGMEFHRHYAASVACAPSRTCFYTGHYPSLHGVGNTDGTAKSVNDPDMFWLDPNSIPTLGNYFRAAGYRTFYKGKWHLSHADLTVPGTRQSLVSYDADGNRDPEAEAQYLAAKRLREFGFTGWIGPEPHGTDPLNSASSARDKKGRDEAIAGQTIDLLDRLEKDSDTTPWLTVCSMLNPHDITLFGFFSRLASGPQGSWDFSVGDQVPQNLFVRTEFAKTRRDDLSTKPQAQASYRKSYRKVFQPTATTDQYYRLYYQLHQDVDEQLARVYDRLKNSRFFQNTIVLFTSDHGDLLGSHGGLYQKWYTAYEEALRVPLIFSNPTLFAQPTGTDILTSHVDILPTLLGLAGLDAESLRQQIEDSFTDARPLVGKDVSAAILGAAAPETLDAPVYFMTDDDPSRGLSQQNMIGLSYASVVQPNHIESVITRLGDGTLWKYSRYYDNPEYWSDPGTPGDSGVQDETTRELGDKNDVGTYVVRFQKTVKDAQATEEFELYDLTHDPLELTNLAGQSAVAGVESQMKTLLAEQCGSKRLSPVSGTVPGQLACG</sequence>